<protein>
    <submittedName>
        <fullName evidence="1">DUF1499 domain-containing protein</fullName>
    </submittedName>
</protein>
<keyword evidence="2" id="KW-1185">Reference proteome</keyword>
<dbReference type="EMBL" id="JAGSOJ010000001">
    <property type="protein sequence ID" value="MCM1988546.1"/>
    <property type="molecule type" value="Genomic_DNA"/>
</dbReference>
<evidence type="ECO:0000313" key="2">
    <source>
        <dbReference type="Proteomes" id="UP001056429"/>
    </source>
</evidence>
<evidence type="ECO:0000313" key="1">
    <source>
        <dbReference type="EMBL" id="MCM1988546.1"/>
    </source>
</evidence>
<reference evidence="1" key="2">
    <citation type="submission" date="2021-04" db="EMBL/GenBank/DDBJ databases">
        <authorList>
            <person name="Dong X."/>
        </authorList>
    </citation>
    <scope>NUCLEOTIDE SEQUENCE</scope>
    <source>
        <strain evidence="1">ZWT</strain>
    </source>
</reference>
<gene>
    <name evidence="1" type="ORF">KDK92_02255</name>
</gene>
<dbReference type="AlphaFoldDB" id="A0A9J6NVP5"/>
<comment type="caution">
    <text evidence="1">The sequence shown here is derived from an EMBL/GenBank/DDBJ whole genome shotgun (WGS) entry which is preliminary data.</text>
</comment>
<sequence>MTFLFIIIGVLIVLFLLMYSKNTQTPNNLGVKDGKLAPLSNKPNCVSTQTTMGDKKIVPLPFKENLIKSREEILNIIKSFPNTNIIEMKDDYIYVVFTSSRMKYNDDVEFYFDINDKVIHFRSASRVGYSAMGSNRKRYNIIKNMYFKNL</sequence>
<dbReference type="PANTHER" id="PTHR34801:SF6">
    <property type="entry name" value="SLL1620 PROTEIN"/>
    <property type="match status" value="1"/>
</dbReference>
<dbReference type="PIRSF" id="PIRSF026426">
    <property type="entry name" value="DUF1499"/>
    <property type="match status" value="1"/>
</dbReference>
<proteinExistence type="predicted"/>
<reference evidence="1" key="1">
    <citation type="journal article" date="2021" name="mSystems">
        <title>Bacteria and Archaea Synergistically Convert Glycine Betaine to Biogenic Methane in the Formosa Cold Seep of the South China Sea.</title>
        <authorList>
            <person name="Li L."/>
            <person name="Zhang W."/>
            <person name="Zhang S."/>
            <person name="Song L."/>
            <person name="Sun Q."/>
            <person name="Zhang H."/>
            <person name="Xiang H."/>
            <person name="Dong X."/>
        </authorList>
    </citation>
    <scope>NUCLEOTIDE SEQUENCE</scope>
    <source>
        <strain evidence="1">ZWT</strain>
    </source>
</reference>
<organism evidence="1 2">
    <name type="scientific">Oceanirhabdus seepicola</name>
    <dbReference type="NCBI Taxonomy" id="2828781"/>
    <lineage>
        <taxon>Bacteria</taxon>
        <taxon>Bacillati</taxon>
        <taxon>Bacillota</taxon>
        <taxon>Clostridia</taxon>
        <taxon>Eubacteriales</taxon>
        <taxon>Clostridiaceae</taxon>
        <taxon>Oceanirhabdus</taxon>
    </lineage>
</organism>
<dbReference type="Pfam" id="PF07386">
    <property type="entry name" value="DUF1499"/>
    <property type="match status" value="1"/>
</dbReference>
<name>A0A9J6NVP5_9CLOT</name>
<dbReference type="PANTHER" id="PTHR34801">
    <property type="entry name" value="EXPRESSED PROTEIN"/>
    <property type="match status" value="1"/>
</dbReference>
<accession>A0A9J6NVP5</accession>
<dbReference type="Proteomes" id="UP001056429">
    <property type="component" value="Unassembled WGS sequence"/>
</dbReference>
<dbReference type="RefSeq" id="WP_250857411.1">
    <property type="nucleotide sequence ID" value="NZ_JAGSOJ010000001.1"/>
</dbReference>
<dbReference type="InterPro" id="IPR010865">
    <property type="entry name" value="DUF1499"/>
</dbReference>